<gene>
    <name evidence="1" type="ORF">UFOPK1689_00635</name>
</gene>
<reference evidence="1" key="1">
    <citation type="submission" date="2020-05" db="EMBL/GenBank/DDBJ databases">
        <authorList>
            <person name="Chiriac C."/>
            <person name="Salcher M."/>
            <person name="Ghai R."/>
            <person name="Kavagutti S V."/>
        </authorList>
    </citation>
    <scope>NUCLEOTIDE SEQUENCE</scope>
</reference>
<accession>A0A6J6E5J7</accession>
<proteinExistence type="predicted"/>
<organism evidence="1">
    <name type="scientific">freshwater metagenome</name>
    <dbReference type="NCBI Taxonomy" id="449393"/>
    <lineage>
        <taxon>unclassified sequences</taxon>
        <taxon>metagenomes</taxon>
        <taxon>ecological metagenomes</taxon>
    </lineage>
</organism>
<protein>
    <submittedName>
        <fullName evidence="1">Unannotated protein</fullName>
    </submittedName>
</protein>
<evidence type="ECO:0000313" key="1">
    <source>
        <dbReference type="EMBL" id="CAB4570495.1"/>
    </source>
</evidence>
<sequence>MIEFALLTLVIFLFLNRKKKKRKPCTLDGQLQELITQSTDATSIAVDIKRYLLNTINDNNNDVPKFSEAQILEAQRIIDRAGPVALYWMSDIAAQLATLSAAQLNGLPTNVEAKLGSSATPQAVVEAVVTI</sequence>
<dbReference type="AlphaFoldDB" id="A0A6J6E5J7"/>
<dbReference type="EMBL" id="CAEZTN010000014">
    <property type="protein sequence ID" value="CAB4570495.1"/>
    <property type="molecule type" value="Genomic_DNA"/>
</dbReference>
<name>A0A6J6E5J7_9ZZZZ</name>